<keyword evidence="9 10" id="KW-0670">Pyruvate</keyword>
<dbReference type="PANTHER" id="PTHR11624:SF96">
    <property type="entry name" value="PYRUVATE DEHYDROGENASE E1 COMPONENT SUBUNIT BETA, MITOCHONDRIAL"/>
    <property type="match status" value="1"/>
</dbReference>
<evidence type="ECO:0000259" key="11">
    <source>
        <dbReference type="SMART" id="SM00861"/>
    </source>
</evidence>
<dbReference type="SMART" id="SM00861">
    <property type="entry name" value="Transket_pyr"/>
    <property type="match status" value="1"/>
</dbReference>
<evidence type="ECO:0000256" key="9">
    <source>
        <dbReference type="ARBA" id="ARBA00023317"/>
    </source>
</evidence>
<proteinExistence type="predicted"/>
<evidence type="ECO:0000256" key="1">
    <source>
        <dbReference type="ARBA" id="ARBA00001964"/>
    </source>
</evidence>
<dbReference type="PANTHER" id="PTHR11624">
    <property type="entry name" value="DEHYDROGENASE RELATED"/>
    <property type="match status" value="1"/>
</dbReference>
<dbReference type="Gene3D" id="3.40.50.920">
    <property type="match status" value="1"/>
</dbReference>
<dbReference type="GO" id="GO:0006086">
    <property type="term" value="P:pyruvate decarboxylation to acetyl-CoA"/>
    <property type="evidence" value="ECO:0007669"/>
    <property type="project" value="InterPro"/>
</dbReference>
<dbReference type="Gene3D" id="3.40.50.970">
    <property type="match status" value="1"/>
</dbReference>
<dbReference type="NCBIfam" id="NF008854">
    <property type="entry name" value="PRK11892.1"/>
    <property type="match status" value="1"/>
</dbReference>
<evidence type="ECO:0000313" key="12">
    <source>
        <dbReference type="EMBL" id="RMX76429.1"/>
    </source>
</evidence>
<reference evidence="12 13" key="1">
    <citation type="journal article" date="2018" name="BMC Genomics">
        <title>Genomic evidence for intraspecific hybridization in a clonal and extremely halotolerant yeast.</title>
        <authorList>
            <person name="Gostincar C."/>
            <person name="Stajich J.E."/>
            <person name="Zupancic J."/>
            <person name="Zalar P."/>
            <person name="Gunde-Cimerman N."/>
        </authorList>
    </citation>
    <scope>NUCLEOTIDE SEQUENCE [LARGE SCALE GENOMIC DNA]</scope>
    <source>
        <strain evidence="12 13">EXF-6656</strain>
    </source>
</reference>
<evidence type="ECO:0000256" key="7">
    <source>
        <dbReference type="ARBA" id="ARBA00023052"/>
    </source>
</evidence>
<dbReference type="CDD" id="cd07036">
    <property type="entry name" value="TPP_PYR_E1-PDHc-beta_like"/>
    <property type="match status" value="1"/>
</dbReference>
<dbReference type="SUPFAM" id="SSF52922">
    <property type="entry name" value="TK C-terminal domain-like"/>
    <property type="match status" value="1"/>
</dbReference>
<dbReference type="InterPro" id="IPR009014">
    <property type="entry name" value="Transketo_C/PFOR_II"/>
</dbReference>
<keyword evidence="4" id="KW-0809">Transit peptide</keyword>
<evidence type="ECO:0000256" key="4">
    <source>
        <dbReference type="ARBA" id="ARBA00022946"/>
    </source>
</evidence>
<dbReference type="VEuPathDB" id="FungiDB:BTJ68_02496"/>
<organism evidence="12 13">
    <name type="scientific">Hortaea werneckii</name>
    <name type="common">Black yeast</name>
    <name type="synonym">Cladosporium werneckii</name>
    <dbReference type="NCBI Taxonomy" id="91943"/>
    <lineage>
        <taxon>Eukaryota</taxon>
        <taxon>Fungi</taxon>
        <taxon>Dikarya</taxon>
        <taxon>Ascomycota</taxon>
        <taxon>Pezizomycotina</taxon>
        <taxon>Dothideomycetes</taxon>
        <taxon>Dothideomycetidae</taxon>
        <taxon>Mycosphaerellales</taxon>
        <taxon>Teratosphaeriaceae</taxon>
        <taxon>Hortaea</taxon>
    </lineage>
</organism>
<keyword evidence="3" id="KW-0479">Metal-binding</keyword>
<dbReference type="GO" id="GO:0005739">
    <property type="term" value="C:mitochondrion"/>
    <property type="evidence" value="ECO:0007669"/>
    <property type="project" value="UniProtKB-SubCell"/>
</dbReference>
<dbReference type="GO" id="GO:0046872">
    <property type="term" value="F:metal ion binding"/>
    <property type="evidence" value="ECO:0007669"/>
    <property type="project" value="UniProtKB-KW"/>
</dbReference>
<keyword evidence="7 10" id="KW-0786">Thiamine pyrophosphate</keyword>
<dbReference type="EC" id="1.2.4.1" evidence="10"/>
<dbReference type="EMBL" id="QWIJ01001113">
    <property type="protein sequence ID" value="RMX76429.1"/>
    <property type="molecule type" value="Genomic_DNA"/>
</dbReference>
<accession>A0A3M6WD55</accession>
<name>A0A3M6WD55_HORWE</name>
<evidence type="ECO:0000256" key="2">
    <source>
        <dbReference type="ARBA" id="ARBA00004173"/>
    </source>
</evidence>
<comment type="catalytic activity">
    <reaction evidence="10">
        <text>N(6)-[(R)-lipoyl]-L-lysyl-[protein] + pyruvate + H(+) = N(6)-[(R)-S(8)-acetyldihydrolipoyl]-L-lysyl-[protein] + CO2</text>
        <dbReference type="Rhea" id="RHEA:19189"/>
        <dbReference type="Rhea" id="RHEA-COMP:10474"/>
        <dbReference type="Rhea" id="RHEA-COMP:10478"/>
        <dbReference type="ChEBI" id="CHEBI:15361"/>
        <dbReference type="ChEBI" id="CHEBI:15378"/>
        <dbReference type="ChEBI" id="CHEBI:16526"/>
        <dbReference type="ChEBI" id="CHEBI:83099"/>
        <dbReference type="ChEBI" id="CHEBI:83111"/>
        <dbReference type="EC" id="1.2.4.1"/>
    </reaction>
</comment>
<dbReference type="SUPFAM" id="SSF52518">
    <property type="entry name" value="Thiamin diphosphate-binding fold (THDP-binding)"/>
    <property type="match status" value="1"/>
</dbReference>
<dbReference type="AlphaFoldDB" id="A0A3M6WD55"/>
<dbReference type="InterPro" id="IPR033248">
    <property type="entry name" value="Transketolase_C"/>
</dbReference>
<dbReference type="InterPro" id="IPR029061">
    <property type="entry name" value="THDP-binding"/>
</dbReference>
<comment type="cofactor">
    <cofactor evidence="1 10">
        <name>thiamine diphosphate</name>
        <dbReference type="ChEBI" id="CHEBI:58937"/>
    </cofactor>
</comment>
<protein>
    <recommendedName>
        <fullName evidence="10">Pyruvate dehydrogenase E1 component subunit beta</fullName>
        <ecNumber evidence="10">1.2.4.1</ecNumber>
    </recommendedName>
</protein>
<dbReference type="InterPro" id="IPR005475">
    <property type="entry name" value="Transketolase-like_Pyr-bd"/>
</dbReference>
<keyword evidence="6 10" id="KW-0560">Oxidoreductase</keyword>
<dbReference type="Pfam" id="PF02779">
    <property type="entry name" value="Transket_pyr"/>
    <property type="match status" value="1"/>
</dbReference>
<gene>
    <name evidence="12" type="ORF">D0869_10729</name>
</gene>
<dbReference type="NCBIfam" id="NF006667">
    <property type="entry name" value="PRK09212.1"/>
    <property type="match status" value="1"/>
</dbReference>
<dbReference type="OrthoDB" id="10266385at2759"/>
<dbReference type="FunFam" id="3.40.50.970:FF:000006">
    <property type="entry name" value="Pyruvate dehydrogenase E1 component subunit beta"/>
    <property type="match status" value="1"/>
</dbReference>
<dbReference type="Proteomes" id="UP000281245">
    <property type="component" value="Unassembled WGS sequence"/>
</dbReference>
<comment type="subcellular location">
    <subcellularLocation>
        <location evidence="2">Mitochondrion</location>
    </subcellularLocation>
</comment>
<evidence type="ECO:0000313" key="13">
    <source>
        <dbReference type="Proteomes" id="UP000281245"/>
    </source>
</evidence>
<evidence type="ECO:0000256" key="5">
    <source>
        <dbReference type="ARBA" id="ARBA00022958"/>
    </source>
</evidence>
<evidence type="ECO:0000256" key="8">
    <source>
        <dbReference type="ARBA" id="ARBA00023128"/>
    </source>
</evidence>
<evidence type="ECO:0000256" key="6">
    <source>
        <dbReference type="ARBA" id="ARBA00023002"/>
    </source>
</evidence>
<keyword evidence="8" id="KW-0496">Mitochondrion</keyword>
<keyword evidence="5" id="KW-0630">Potassium</keyword>
<sequence length="432" mass="46684">LQPAPPTPPLLLHLLPQHPPPYPVPYLAVVIAGPSSHRIPPLTSLGYTPSAMVATRLFRPAAQLLRSSPAASLPRSTFQKRVSAPAAVARWQRSYASESSGGVKEYQVRDALNEAMAEEMERNEKVFLMGEEVAQYNGAYKVTKGLLDRFGERRVIDTPITEAGFAGLAVGAALAGLQPICEFMTFNFAMQAIDQIINSAGKTHYMSGGIQPCNVTFRGPNGFAAGVAAQHSQDYSAWYGSIPGLKVVAPYSSEDAKGLLKAAIRDPNPVCVLENELMYGLSFPMSEEAQKDDFVIPFGKAKIERPGKDLTIVSLSRSVGLSLVAAEQLKQKYGIEAEVLNLRSIKPMDVESIVKSVKKTGKMMAVESGFPSFGVAAEIIALTSEYAFDYLDAPPIRVTGAEVPTPYAQKLEEMSFPTEELIANYAAKLLKA</sequence>
<comment type="function">
    <text evidence="10">The pyruvate dehydrogenase complex catalyzes the overall conversion of pyruvate to acetyl-CoA and CO2.</text>
</comment>
<dbReference type="InterPro" id="IPR027110">
    <property type="entry name" value="PDHB_mito-type"/>
</dbReference>
<comment type="caution">
    <text evidence="12">The sequence shown here is derived from an EMBL/GenBank/DDBJ whole genome shotgun (WGS) entry which is preliminary data.</text>
</comment>
<feature type="non-terminal residue" evidence="12">
    <location>
        <position position="1"/>
    </location>
</feature>
<evidence type="ECO:0000256" key="10">
    <source>
        <dbReference type="RuleBase" id="RU364074"/>
    </source>
</evidence>
<evidence type="ECO:0000256" key="3">
    <source>
        <dbReference type="ARBA" id="ARBA00022723"/>
    </source>
</evidence>
<dbReference type="FunFam" id="3.40.50.920:FF:000001">
    <property type="entry name" value="Pyruvate dehydrogenase E1 beta subunit"/>
    <property type="match status" value="1"/>
</dbReference>
<dbReference type="Pfam" id="PF02780">
    <property type="entry name" value="Transketolase_C"/>
    <property type="match status" value="1"/>
</dbReference>
<dbReference type="GO" id="GO:0004739">
    <property type="term" value="F:pyruvate dehydrogenase (acetyl-transferring) activity"/>
    <property type="evidence" value="ECO:0007669"/>
    <property type="project" value="UniProtKB-UniRule"/>
</dbReference>
<feature type="domain" description="Transketolase-like pyrimidine-binding" evidence="11">
    <location>
        <begin position="106"/>
        <end position="281"/>
    </location>
</feature>